<gene>
    <name evidence="2" type="ORF">LCGC14_1785780</name>
</gene>
<accession>A0A0F9JTS1</accession>
<comment type="caution">
    <text evidence="2">The sequence shown here is derived from an EMBL/GenBank/DDBJ whole genome shotgun (WGS) entry which is preliminary data.</text>
</comment>
<protein>
    <recommendedName>
        <fullName evidence="3">Large polyvalent protein associated domain-containing protein</fullName>
    </recommendedName>
</protein>
<name>A0A0F9JTS1_9ZZZZ</name>
<proteinExistence type="predicted"/>
<reference evidence="2" key="1">
    <citation type="journal article" date="2015" name="Nature">
        <title>Complex archaea that bridge the gap between prokaryotes and eukaryotes.</title>
        <authorList>
            <person name="Spang A."/>
            <person name="Saw J.H."/>
            <person name="Jorgensen S.L."/>
            <person name="Zaremba-Niedzwiedzka K."/>
            <person name="Martijn J."/>
            <person name="Lind A.E."/>
            <person name="van Eijk R."/>
            <person name="Schleper C."/>
            <person name="Guy L."/>
            <person name="Ettema T.J."/>
        </authorList>
    </citation>
    <scope>NUCLEOTIDE SEQUENCE</scope>
</reference>
<evidence type="ECO:0008006" key="3">
    <source>
        <dbReference type="Google" id="ProtNLM"/>
    </source>
</evidence>
<sequence>MPINREGRDQPQPTPPQPPGGGTKWWEYGIQGLERAFFPFAEFGMQRREQGQPWYLPTIQTTQESISPEAFASRAIGGEQYEAYQELPFLEKLKAEAPLWLISTLVPGATKARSLLATKGGIAPKIARGALLPGELGEKALEVALKPVTWPISKAVQQVTKLLPERTVTRPNASYEQLTKIHNTAKRKGLYLRKKDKPNKDYYRVLNRWFGKKHANELSDYEANAFIRALSEVKVVNRRVVLPKGKVLVTPRLVAATRSLNEINVFDRTRQAPYVFEKMGDDAVDLWRDTQWADIRRGERAIELDGYLKSFEKQLTDRDVSAVRIWDALEDPLQTVKLVNEEQTAYQFLREFWDSAAIAQGLSTSQMRKNYVTHIFDRALREAYNKKMGISQDLAYGIDYNLPKEMSMPFLRERFGAEVGLIKDPFRAARAYGRYLYRKQEFQPVMDRLNAMMKFLPDSADWAPTKNYLKQFGARMSNRPSVFDIETNNALKPMEEWLGKLGMKGITKVMASSQNKGGTVAYNLAGIYYLSWLGFKPVSAIRNLSQQLLTVSHVGPRAFANGLGLSEATVVLLKKNTMMWRTRQLNQFVGGLEEEFSQLIPQKVMKGGMWQFQRADRANVINSLKAGYANAKRLDLPDDIAYQYADEVAKATQFLYTKMARSMIEQSTAGRFVTPFTTWPRNFMELMAGWTTGRQSYVLQRYARELAEKGLSNQKLTTELSRPGFLNKRKELLRYMALLGGAYTVKETTKINATEYIGWTSVGSLARILQGELPALTLVRGLAEVAYGVSQNDPASTKRGINRVRPDRFIAIIRQFENVMSGKADWLSLFFYLNKEDKGQRKGRGIRR</sequence>
<evidence type="ECO:0000313" key="2">
    <source>
        <dbReference type="EMBL" id="KKM02303.1"/>
    </source>
</evidence>
<dbReference type="EMBL" id="LAZR01016971">
    <property type="protein sequence ID" value="KKM02303.1"/>
    <property type="molecule type" value="Genomic_DNA"/>
</dbReference>
<evidence type="ECO:0000256" key="1">
    <source>
        <dbReference type="SAM" id="MobiDB-lite"/>
    </source>
</evidence>
<feature type="region of interest" description="Disordered" evidence="1">
    <location>
        <begin position="1"/>
        <end position="23"/>
    </location>
</feature>
<dbReference type="AlphaFoldDB" id="A0A0F9JTS1"/>
<organism evidence="2">
    <name type="scientific">marine sediment metagenome</name>
    <dbReference type="NCBI Taxonomy" id="412755"/>
    <lineage>
        <taxon>unclassified sequences</taxon>
        <taxon>metagenomes</taxon>
        <taxon>ecological metagenomes</taxon>
    </lineage>
</organism>